<organism evidence="1 2">
    <name type="scientific">Sphingomonas zeae</name>
    <dbReference type="NCBI Taxonomy" id="1646122"/>
    <lineage>
        <taxon>Bacteria</taxon>
        <taxon>Pseudomonadati</taxon>
        <taxon>Pseudomonadota</taxon>
        <taxon>Alphaproteobacteria</taxon>
        <taxon>Sphingomonadales</taxon>
        <taxon>Sphingomonadaceae</taxon>
        <taxon>Sphingomonas</taxon>
    </lineage>
</organism>
<protein>
    <submittedName>
        <fullName evidence="1">DUF3987 domain-containing protein</fullName>
    </submittedName>
</protein>
<dbReference type="AlphaFoldDB" id="A0A7Y6B0Z1"/>
<reference evidence="1 2" key="1">
    <citation type="submission" date="2020-05" db="EMBL/GenBank/DDBJ databases">
        <title>Genome Sequencing of Type Strains.</title>
        <authorList>
            <person name="Lemaire J.F."/>
            <person name="Inderbitzin P."/>
            <person name="Gregorio O.A."/>
            <person name="Collins S.B."/>
            <person name="Wespe N."/>
            <person name="Knight-Connoni V."/>
        </authorList>
    </citation>
    <scope>NUCLEOTIDE SEQUENCE [LARGE SCALE GENOMIC DNA]</scope>
    <source>
        <strain evidence="1 2">DSM 100049</strain>
    </source>
</reference>
<accession>A0A7Y6B0Z1</accession>
<dbReference type="Proteomes" id="UP000536441">
    <property type="component" value="Unassembled WGS sequence"/>
</dbReference>
<evidence type="ECO:0000313" key="2">
    <source>
        <dbReference type="Proteomes" id="UP000536441"/>
    </source>
</evidence>
<sequence>MTNTANIISTVTDWVEPDLTSMTPNANLSSVPTFPLNILGPYWFNYILSAAGDRLPRDFFALNVLGTVSGLIGNGLEAAMPSPSTVREPATLWMVNVGPPGAGKTPAFTPFLEAVGALEAASGVVRKIEDTTIAGAIRVAIDTPEGLVVMDDELSGWWDSFSRDRGGEQFWLKAWNGKMPYAHNRGGRGGGASVIPRHNIAVLGGTQPATLPTMLKATSDIERGFVSRCLFAYPDPVPKNQTGTGHAPNEREMEAVLERVSELASLGLRSVSVTDEAVAHHADWTSRFNPADLFLDTTKPDGQWVSKQYGMAIRLALVLETTWWAAMKSPDKRVMKRAQQYAALADADRNDKGAERAAAQKKLDALIHTYGFSADGTWQRSDTGPDAVTLRAMQAACDLIENYFYPHFQRCQQSAYPPVHLKAAKDLTLMLVRRQKLSFNVRSMQKYEAFGAVSPALHGAGSNEVVEDVCAHLEELGVIRPVITRKVGRKAKDYDVNPLLLIAAKKYLR</sequence>
<dbReference type="EMBL" id="JABMCH010000033">
    <property type="protein sequence ID" value="NUU45429.1"/>
    <property type="molecule type" value="Genomic_DNA"/>
</dbReference>
<name>A0A7Y6B0Z1_9SPHN</name>
<proteinExistence type="predicted"/>
<dbReference type="InterPro" id="IPR025048">
    <property type="entry name" value="DUF3987"/>
</dbReference>
<evidence type="ECO:0000313" key="1">
    <source>
        <dbReference type="EMBL" id="NUU45429.1"/>
    </source>
</evidence>
<comment type="caution">
    <text evidence="1">The sequence shown here is derived from an EMBL/GenBank/DDBJ whole genome shotgun (WGS) entry which is preliminary data.</text>
</comment>
<gene>
    <name evidence="1" type="ORF">HP438_00310</name>
</gene>
<dbReference type="Pfam" id="PF13148">
    <property type="entry name" value="DUF3987"/>
    <property type="match status" value="2"/>
</dbReference>
<dbReference type="RefSeq" id="WP_017977235.1">
    <property type="nucleotide sequence ID" value="NZ_CBCRYR010000071.1"/>
</dbReference>
<keyword evidence="2" id="KW-1185">Reference proteome</keyword>